<dbReference type="Proteomes" id="UP001055072">
    <property type="component" value="Unassembled WGS sequence"/>
</dbReference>
<protein>
    <submittedName>
        <fullName evidence="1">DHS-like NAD/FAD-binding domain-containing protein</fullName>
    </submittedName>
</protein>
<comment type="caution">
    <text evidence="1">The sequence shown here is derived from an EMBL/GenBank/DDBJ whole genome shotgun (WGS) entry which is preliminary data.</text>
</comment>
<keyword evidence="2" id="KW-1185">Reference proteome</keyword>
<evidence type="ECO:0000313" key="1">
    <source>
        <dbReference type="EMBL" id="KAI0094270.1"/>
    </source>
</evidence>
<gene>
    <name evidence="1" type="ORF">BDY19DRAFT_912037</name>
</gene>
<evidence type="ECO:0000313" key="2">
    <source>
        <dbReference type="Proteomes" id="UP001055072"/>
    </source>
</evidence>
<organism evidence="1 2">
    <name type="scientific">Irpex rosettiformis</name>
    <dbReference type="NCBI Taxonomy" id="378272"/>
    <lineage>
        <taxon>Eukaryota</taxon>
        <taxon>Fungi</taxon>
        <taxon>Dikarya</taxon>
        <taxon>Basidiomycota</taxon>
        <taxon>Agaricomycotina</taxon>
        <taxon>Agaricomycetes</taxon>
        <taxon>Polyporales</taxon>
        <taxon>Irpicaceae</taxon>
        <taxon>Irpex</taxon>
    </lineage>
</organism>
<reference evidence="1" key="1">
    <citation type="journal article" date="2021" name="Environ. Microbiol.">
        <title>Gene family expansions and transcriptome signatures uncover fungal adaptations to wood decay.</title>
        <authorList>
            <person name="Hage H."/>
            <person name="Miyauchi S."/>
            <person name="Viragh M."/>
            <person name="Drula E."/>
            <person name="Min B."/>
            <person name="Chaduli D."/>
            <person name="Navarro D."/>
            <person name="Favel A."/>
            <person name="Norest M."/>
            <person name="Lesage-Meessen L."/>
            <person name="Balint B."/>
            <person name="Merenyi Z."/>
            <person name="de Eugenio L."/>
            <person name="Morin E."/>
            <person name="Martinez A.T."/>
            <person name="Baldrian P."/>
            <person name="Stursova M."/>
            <person name="Martinez M.J."/>
            <person name="Novotny C."/>
            <person name="Magnuson J.K."/>
            <person name="Spatafora J.W."/>
            <person name="Maurice S."/>
            <person name="Pangilinan J."/>
            <person name="Andreopoulos W."/>
            <person name="LaButti K."/>
            <person name="Hundley H."/>
            <person name="Na H."/>
            <person name="Kuo A."/>
            <person name="Barry K."/>
            <person name="Lipzen A."/>
            <person name="Henrissat B."/>
            <person name="Riley R."/>
            <person name="Ahrendt S."/>
            <person name="Nagy L.G."/>
            <person name="Grigoriev I.V."/>
            <person name="Martin F."/>
            <person name="Rosso M.N."/>
        </authorList>
    </citation>
    <scope>NUCLEOTIDE SEQUENCE</scope>
    <source>
        <strain evidence="1">CBS 384.51</strain>
    </source>
</reference>
<sequence length="536" mass="58755">MAVTLDLNNYGTETSTRRTLASLSLAVAKCRRIVVVTGAGISCSCGIPDFRSSDGLYNLVKQQYPDVVMKGRDLFDASLFRDSTSTSVFYTFISQLKQSIDRAEPSPTHRFIKTLDSKKKLLRSYTQNIDGLEERAGLLGSSSQEVKALGKGKGKIRAKDARNIQLHGDIHRVRCTFCSAELPCTQEYMKSFDVGVAPDCPECLSRSEARQARSARALKVGTLRPAIVLYDEPHPLGDDIGTIQTSDLTRKPDMLIIMGTSLKVHGFKKLVKEFAKVVHDSSSASSTSTSESSPSCMLPSPSKTPNNKTVKNWAGKVVFVNKTAPGSEWDGIIDYHVQGESDAWVEKVLEDWKKMRPADWEVQKTLDAVVSTDGGASGSMKVMKEVTNAVVKAKGGAKKRGMENKPVEVVLPPPSPSKRRSLDNHYSDVESSPSKKKRPQSRAEGLDFEGRGLLFGDATNFSAAAREVEDEDVFADAGLKERLDKEKPKSRTGGAKTLKTQRSTRNLKVEVVLDKKKVKTAVKLTRSSSRTVSTRS</sequence>
<name>A0ACB8UKS9_9APHY</name>
<proteinExistence type="predicted"/>
<dbReference type="EMBL" id="MU274900">
    <property type="protein sequence ID" value="KAI0094270.1"/>
    <property type="molecule type" value="Genomic_DNA"/>
</dbReference>
<accession>A0ACB8UKS9</accession>